<feature type="domain" description="AMP-dependent synthetase/ligase" evidence="3">
    <location>
        <begin position="23"/>
        <end position="358"/>
    </location>
</feature>
<dbReference type="PROSITE" id="PS00455">
    <property type="entry name" value="AMP_BINDING"/>
    <property type="match status" value="1"/>
</dbReference>
<dbReference type="Gene3D" id="3.40.50.12780">
    <property type="entry name" value="N-terminal domain of ligase-like"/>
    <property type="match status" value="1"/>
</dbReference>
<evidence type="ECO:0000259" key="3">
    <source>
        <dbReference type="Pfam" id="PF00501"/>
    </source>
</evidence>
<feature type="domain" description="Thioester reductase (TE)" evidence="4">
    <location>
        <begin position="710"/>
        <end position="947"/>
    </location>
</feature>
<dbReference type="Pfam" id="PF23562">
    <property type="entry name" value="AMP-binding_C_3"/>
    <property type="match status" value="1"/>
</dbReference>
<keyword evidence="6" id="KW-1185">Reference proteome</keyword>
<dbReference type="InterPro" id="IPR042099">
    <property type="entry name" value="ANL_N_sf"/>
</dbReference>
<keyword evidence="1" id="KW-0596">Phosphopantetheine</keyword>
<dbReference type="InterPro" id="IPR036291">
    <property type="entry name" value="NAD(P)-bd_dom_sf"/>
</dbReference>
<dbReference type="Gene3D" id="3.40.50.720">
    <property type="entry name" value="NAD(P)-binding Rossmann-like Domain"/>
    <property type="match status" value="1"/>
</dbReference>
<dbReference type="InterPro" id="IPR013120">
    <property type="entry name" value="FAR_NAD-bd"/>
</dbReference>
<comment type="caution">
    <text evidence="5">The sequence shown here is derived from an EMBL/GenBank/DDBJ whole genome shotgun (WGS) entry which is preliminary data.</text>
</comment>
<dbReference type="Pfam" id="PF07993">
    <property type="entry name" value="NAD_binding_4"/>
    <property type="match status" value="1"/>
</dbReference>
<keyword evidence="2" id="KW-0597">Phosphoprotein</keyword>
<accession>A0A9P3LFF7</accession>
<gene>
    <name evidence="5" type="ORF">PsYK624_087290</name>
</gene>
<dbReference type="InterPro" id="IPR020845">
    <property type="entry name" value="AMP-binding_CS"/>
</dbReference>
<dbReference type="SUPFAM" id="SSF56801">
    <property type="entry name" value="Acetyl-CoA synthetase-like"/>
    <property type="match status" value="1"/>
</dbReference>
<dbReference type="PANTHER" id="PTHR43439:SF2">
    <property type="entry name" value="ENZYME, PUTATIVE (JCVI)-RELATED"/>
    <property type="match status" value="1"/>
</dbReference>
<dbReference type="InterPro" id="IPR000873">
    <property type="entry name" value="AMP-dep_synth/lig_dom"/>
</dbReference>
<proteinExistence type="predicted"/>
<dbReference type="SUPFAM" id="SSF51735">
    <property type="entry name" value="NAD(P)-binding Rossmann-fold domains"/>
    <property type="match status" value="1"/>
</dbReference>
<sequence length="1072" mass="117143">MHHALWPPLDGSLSVVPGLVDFHATHNPDRPWVVFPSPAAPDGVGSLTFADYAKATHKVAHAYRPRREGPEGQTVGVLINCDAMHYIAVKTGLMRAGLVPVLISHRNTAEAVAHLLKKTDSHRLLAQGSTYALAQAAKRILNMHSFDITIEDLIPLYTLFPSLSPFQHNGAAKDLQPYPPAPEPWQNTDVVYILHSSGSTGLPKPVSQTQEILRQWAACSYNVEGRNRMIRWAPMVLSPFHALGILWFLTLPLVQGDAIALFPPQSPNPPIVPSPDNILETSRLTRCDGLMTVPSMLELWAQRPEHTEYLTSLRIVAYGGGGLSQASGNKLVAAGVKLNVVYGSTEAGSSVVAFDLDDSRGPGAPWRTSGDWEYCRFADYTRPRWVPHDDGTYELHLLTSERHQPAVENLRDTRGYNTSDLWEPHPSKPGYWRIVGRTDDVIVLSSGEKVVPAAPESHMLSSPCVKGAVMFGRTRLQPGLLLEPAPGFEIDPRDETQLAKFRNLVWPAVEEANQLGPSFARVFKETILVSSPEKPLPRAAKDTVQRKSALDLYRHEIDKLYESVEDSTDSKGIAPPVSWRAEDVEEWLMEHAASLNGGFSPPVDVDIFMSGFDSLNATLLRNRIIGGLRTAQNSAAQNAAEKISQNFIFDHPQMVKMAKVISGLVDPSSASVVEKDRTEHIIELIEKYSANLPRPRGGAQPAPALVSVLVTGSTGNLGSHLVAALLAHERVARVYTFDRANSGATPLQRLGAAFNDRGLPAWLLANGKLRMLTGSLDDANFGLPPAMFQELRRVLTHAVHNAWKVNFNHSLGSFETQISGTRKLLDFCAAADNPVKLLFTSSISSAHGWNPAAGPVPEHPLPDPELATKSGYAASKYVVEQVLARAAQNGMETTSLRIGQLCGSKTTGAWNTTDWVPMMIKSGLTLGALPRHDMSVDWMPLDTVADALTELILSAARAPDVLNVVHPRRLPWDAVLGAVNDALGADLPLVPFDEWLAKLEAMAGSPVHALLAAVPAIKILDFFRDIGKGPSVEFATDRLQQHSTTVRELRPLNPEHAQAWVAYWTAKGLFDW</sequence>
<evidence type="ECO:0000259" key="4">
    <source>
        <dbReference type="Pfam" id="PF07993"/>
    </source>
</evidence>
<dbReference type="EMBL" id="BPQB01000027">
    <property type="protein sequence ID" value="GJE92574.1"/>
    <property type="molecule type" value="Genomic_DNA"/>
</dbReference>
<reference evidence="5 6" key="1">
    <citation type="submission" date="2021-08" db="EMBL/GenBank/DDBJ databases">
        <title>Draft Genome Sequence of Phanerochaete sordida strain YK-624.</title>
        <authorList>
            <person name="Mori T."/>
            <person name="Dohra H."/>
            <person name="Suzuki T."/>
            <person name="Kawagishi H."/>
            <person name="Hirai H."/>
        </authorList>
    </citation>
    <scope>NUCLEOTIDE SEQUENCE [LARGE SCALE GENOMIC DNA]</scope>
    <source>
        <strain evidence="5 6">YK-624</strain>
    </source>
</reference>
<name>A0A9P3LFF7_9APHY</name>
<dbReference type="Proteomes" id="UP000703269">
    <property type="component" value="Unassembled WGS sequence"/>
</dbReference>
<dbReference type="PROSITE" id="PS00012">
    <property type="entry name" value="PHOSPHOPANTETHEINE"/>
    <property type="match status" value="1"/>
</dbReference>
<dbReference type="PANTHER" id="PTHR43439">
    <property type="entry name" value="PHENYLACETATE-COENZYME A LIGASE"/>
    <property type="match status" value="1"/>
</dbReference>
<evidence type="ECO:0000256" key="1">
    <source>
        <dbReference type="ARBA" id="ARBA00022450"/>
    </source>
</evidence>
<dbReference type="Pfam" id="PF00501">
    <property type="entry name" value="AMP-binding"/>
    <property type="match status" value="1"/>
</dbReference>
<protein>
    <submittedName>
        <fullName evidence="5">Acetyl-CoA synthetase-like protein</fullName>
    </submittedName>
</protein>
<evidence type="ECO:0000256" key="2">
    <source>
        <dbReference type="ARBA" id="ARBA00022553"/>
    </source>
</evidence>
<evidence type="ECO:0000313" key="6">
    <source>
        <dbReference type="Proteomes" id="UP000703269"/>
    </source>
</evidence>
<organism evidence="5 6">
    <name type="scientific">Phanerochaete sordida</name>
    <dbReference type="NCBI Taxonomy" id="48140"/>
    <lineage>
        <taxon>Eukaryota</taxon>
        <taxon>Fungi</taxon>
        <taxon>Dikarya</taxon>
        <taxon>Basidiomycota</taxon>
        <taxon>Agaricomycotina</taxon>
        <taxon>Agaricomycetes</taxon>
        <taxon>Polyporales</taxon>
        <taxon>Phanerochaetaceae</taxon>
        <taxon>Phanerochaete</taxon>
    </lineage>
</organism>
<dbReference type="InterPro" id="IPR006162">
    <property type="entry name" value="Ppantetheine_attach_site"/>
</dbReference>
<dbReference type="InterPro" id="IPR051414">
    <property type="entry name" value="Adenylate-forming_Reductase"/>
</dbReference>
<evidence type="ECO:0000313" key="5">
    <source>
        <dbReference type="EMBL" id="GJE92574.1"/>
    </source>
</evidence>
<dbReference type="OrthoDB" id="429813at2759"/>
<dbReference type="AlphaFoldDB" id="A0A9P3LFF7"/>